<proteinExistence type="predicted"/>
<sequence>MHVMETRMLRWMCGHTRVYKIRNEVIPEGGSGLRGGQAKGARLRWLGHVKRRSTARPKGGGAGVGCRGMLG</sequence>
<name>A0A9J6ASF0_SOLCO</name>
<dbReference type="AlphaFoldDB" id="A0A9J6ASF0"/>
<feature type="compositionally biased region" description="Gly residues" evidence="1">
    <location>
        <begin position="58"/>
        <end position="71"/>
    </location>
</feature>
<dbReference type="OrthoDB" id="1303839at2759"/>
<evidence type="ECO:0000256" key="1">
    <source>
        <dbReference type="SAM" id="MobiDB-lite"/>
    </source>
</evidence>
<organism evidence="2 3">
    <name type="scientific">Solanum commersonii</name>
    <name type="common">Commerson's wild potato</name>
    <name type="synonym">Commerson's nightshade</name>
    <dbReference type="NCBI Taxonomy" id="4109"/>
    <lineage>
        <taxon>Eukaryota</taxon>
        <taxon>Viridiplantae</taxon>
        <taxon>Streptophyta</taxon>
        <taxon>Embryophyta</taxon>
        <taxon>Tracheophyta</taxon>
        <taxon>Spermatophyta</taxon>
        <taxon>Magnoliopsida</taxon>
        <taxon>eudicotyledons</taxon>
        <taxon>Gunneridae</taxon>
        <taxon>Pentapetalae</taxon>
        <taxon>asterids</taxon>
        <taxon>lamiids</taxon>
        <taxon>Solanales</taxon>
        <taxon>Solanaceae</taxon>
        <taxon>Solanoideae</taxon>
        <taxon>Solaneae</taxon>
        <taxon>Solanum</taxon>
    </lineage>
</organism>
<protein>
    <submittedName>
        <fullName evidence="2">Uncharacterized protein</fullName>
    </submittedName>
</protein>
<feature type="region of interest" description="Disordered" evidence="1">
    <location>
        <begin position="52"/>
        <end position="71"/>
    </location>
</feature>
<gene>
    <name evidence="2" type="ORF">H5410_012526</name>
</gene>
<comment type="caution">
    <text evidence="2">The sequence shown here is derived from an EMBL/GenBank/DDBJ whole genome shotgun (WGS) entry which is preliminary data.</text>
</comment>
<keyword evidence="3" id="KW-1185">Reference proteome</keyword>
<evidence type="ECO:0000313" key="3">
    <source>
        <dbReference type="Proteomes" id="UP000824120"/>
    </source>
</evidence>
<dbReference type="Proteomes" id="UP000824120">
    <property type="component" value="Chromosome 2"/>
</dbReference>
<accession>A0A9J6ASF0</accession>
<reference evidence="2 3" key="1">
    <citation type="submission" date="2020-09" db="EMBL/GenBank/DDBJ databases">
        <title>De no assembly of potato wild relative species, Solanum commersonii.</title>
        <authorList>
            <person name="Cho K."/>
        </authorList>
    </citation>
    <scope>NUCLEOTIDE SEQUENCE [LARGE SCALE GENOMIC DNA]</scope>
    <source>
        <strain evidence="2">LZ3.2</strain>
        <tissue evidence="2">Leaf</tissue>
    </source>
</reference>
<evidence type="ECO:0000313" key="2">
    <source>
        <dbReference type="EMBL" id="KAG5627308.1"/>
    </source>
</evidence>
<dbReference type="EMBL" id="JACXVP010000002">
    <property type="protein sequence ID" value="KAG5627308.1"/>
    <property type="molecule type" value="Genomic_DNA"/>
</dbReference>